<keyword evidence="1" id="KW-0812">Transmembrane</keyword>
<feature type="transmembrane region" description="Helical" evidence="1">
    <location>
        <begin position="91"/>
        <end position="110"/>
    </location>
</feature>
<evidence type="ECO:0000313" key="3">
    <source>
        <dbReference type="Proteomes" id="UP000004221"/>
    </source>
</evidence>
<accession>I4EKG6</accession>
<dbReference type="EMBL" id="CAGS01000401">
    <property type="protein sequence ID" value="CCF85178.1"/>
    <property type="molecule type" value="Genomic_DNA"/>
</dbReference>
<proteinExistence type="predicted"/>
<evidence type="ECO:0000256" key="1">
    <source>
        <dbReference type="SAM" id="Phobius"/>
    </source>
</evidence>
<organism evidence="2 3">
    <name type="scientific">Nitrolancea hollandica Lb</name>
    <dbReference type="NCBI Taxonomy" id="1129897"/>
    <lineage>
        <taxon>Bacteria</taxon>
        <taxon>Pseudomonadati</taxon>
        <taxon>Thermomicrobiota</taxon>
        <taxon>Thermomicrobia</taxon>
        <taxon>Sphaerobacterales</taxon>
        <taxon>Sphaerobacterineae</taxon>
        <taxon>Sphaerobacteraceae</taxon>
        <taxon>Nitrolancea</taxon>
    </lineage>
</organism>
<name>I4EKG6_9BACT</name>
<comment type="caution">
    <text evidence="2">The sequence shown here is derived from an EMBL/GenBank/DDBJ whole genome shotgun (WGS) entry which is preliminary data.</text>
</comment>
<sequence>MPVRSLEYSGVWRSAGVRRYIAKRMGMLYIHRVDTIYIRLLVIVIMSICLTIYSIICHKQHIQTILDYVSPFIGAVVFFESYERSHRDIDGLAAFLFLLLGIATLAYRLYQMRFPSKRGRSKKTVWR</sequence>
<feature type="transmembrane region" description="Helical" evidence="1">
    <location>
        <begin position="62"/>
        <end position="79"/>
    </location>
</feature>
<dbReference type="AlphaFoldDB" id="I4EKG6"/>
<reference evidence="2 3" key="1">
    <citation type="journal article" date="2012" name="ISME J.">
        <title>Nitrification expanded: discovery, physiology and genomics of a nitrite-oxidizing bacterium from the phylum Chloroflexi.</title>
        <authorList>
            <person name="Sorokin D.Y."/>
            <person name="Lucker S."/>
            <person name="Vejmelkova D."/>
            <person name="Kostrikina N.A."/>
            <person name="Kleerebezem R."/>
            <person name="Rijpstra W.I."/>
            <person name="Damste J.S."/>
            <person name="Le Paslier D."/>
            <person name="Muyzer G."/>
            <person name="Wagner M."/>
            <person name="van Loosdrecht M.C."/>
            <person name="Daims H."/>
        </authorList>
    </citation>
    <scope>NUCLEOTIDE SEQUENCE [LARGE SCALE GENOMIC DNA]</scope>
    <source>
        <strain evidence="3">none</strain>
    </source>
</reference>
<evidence type="ECO:0000313" key="2">
    <source>
        <dbReference type="EMBL" id="CCF85178.1"/>
    </source>
</evidence>
<gene>
    <name evidence="2" type="ORF">NITHO_460014</name>
</gene>
<dbReference type="Proteomes" id="UP000004221">
    <property type="component" value="Unassembled WGS sequence"/>
</dbReference>
<keyword evidence="3" id="KW-1185">Reference proteome</keyword>
<keyword evidence="1" id="KW-1133">Transmembrane helix</keyword>
<keyword evidence="1" id="KW-0472">Membrane</keyword>
<feature type="transmembrane region" description="Helical" evidence="1">
    <location>
        <begin position="36"/>
        <end position="55"/>
    </location>
</feature>
<protein>
    <submittedName>
        <fullName evidence="2">Uncharacterized protein</fullName>
    </submittedName>
</protein>